<accession>A0A2A4EU75</accession>
<feature type="signal peptide" evidence="1">
    <location>
        <begin position="1"/>
        <end position="27"/>
    </location>
</feature>
<proteinExistence type="predicted"/>
<evidence type="ECO:0000313" key="2">
    <source>
        <dbReference type="EMBL" id="PCE23864.1"/>
    </source>
</evidence>
<sequence length="122" mass="13102">MNFLTKLIACFLIAWLPILGYPAQAPACSGMSTAMSSSSSHEYQSMTGSGHDHKHDSAAPCVKLDTVCQTGMNDLYCGVPGVLPSSHRTIAATTSLPEYRRVNHTLDAQFVPEPPQRPPQSA</sequence>
<evidence type="ECO:0008006" key="4">
    <source>
        <dbReference type="Google" id="ProtNLM"/>
    </source>
</evidence>
<feature type="chain" id="PRO_5012652681" description="Cobalt-zinc-cadmium resistance protein CzcI" evidence="1">
    <location>
        <begin position="28"/>
        <end position="122"/>
    </location>
</feature>
<reference evidence="2 3" key="1">
    <citation type="submission" date="2017-01" db="EMBL/GenBank/DDBJ databases">
        <title>Whole-Genome Shotgun Sequencing of Two beta-Proteobacterial Species in Search of the Bulgecin Biosynthetic Cluster.</title>
        <authorList>
            <person name="Horsman M.E."/>
            <person name="Marous D.R."/>
            <person name="Li R."/>
            <person name="Oliver R.A."/>
            <person name="Byun B."/>
            <person name="Emrich S.J."/>
            <person name="Boggess B."/>
            <person name="Townsend C.A."/>
            <person name="Mobashery S."/>
        </authorList>
    </citation>
    <scope>NUCLEOTIDE SEQUENCE [LARGE SCALE GENOMIC DNA]</scope>
    <source>
        <strain evidence="2 3">ATCC 31363</strain>
    </source>
</reference>
<name>A0A2A4EU75_9BURK</name>
<comment type="caution">
    <text evidence="2">The sequence shown here is derived from an EMBL/GenBank/DDBJ whole genome shotgun (WGS) entry which is preliminary data.</text>
</comment>
<dbReference type="Proteomes" id="UP000218022">
    <property type="component" value="Unassembled WGS sequence"/>
</dbReference>
<evidence type="ECO:0000256" key="1">
    <source>
        <dbReference type="SAM" id="SignalP"/>
    </source>
</evidence>
<dbReference type="EMBL" id="MTZV01000006">
    <property type="protein sequence ID" value="PCE23864.1"/>
    <property type="molecule type" value="Genomic_DNA"/>
</dbReference>
<evidence type="ECO:0000313" key="3">
    <source>
        <dbReference type="Proteomes" id="UP000218022"/>
    </source>
</evidence>
<dbReference type="AlphaFoldDB" id="A0A2A4EU75"/>
<organism evidence="2 3">
    <name type="scientific">Paraburkholderia acidicola</name>
    <dbReference type="NCBI Taxonomy" id="1912599"/>
    <lineage>
        <taxon>Bacteria</taxon>
        <taxon>Pseudomonadati</taxon>
        <taxon>Pseudomonadota</taxon>
        <taxon>Betaproteobacteria</taxon>
        <taxon>Burkholderiales</taxon>
        <taxon>Burkholderiaceae</taxon>
        <taxon>Paraburkholderia</taxon>
    </lineage>
</organism>
<dbReference type="RefSeq" id="WP_096725756.1">
    <property type="nucleotide sequence ID" value="NZ_MTZV01000006.1"/>
</dbReference>
<keyword evidence="1" id="KW-0732">Signal</keyword>
<protein>
    <recommendedName>
        <fullName evidence="4">Cobalt-zinc-cadmium resistance protein CzcI</fullName>
    </recommendedName>
</protein>
<gene>
    <name evidence="2" type="ORF">BWP39_29730</name>
</gene>